<dbReference type="PIRSF" id="PIRSF005054">
    <property type="entry name" value="PF1131"/>
    <property type="match status" value="1"/>
</dbReference>
<dbReference type="AlphaFoldDB" id="A0A150M424"/>
<dbReference type="RefSeq" id="WP_061568959.1">
    <property type="nucleotide sequence ID" value="NZ_LQYT01000043.1"/>
</dbReference>
<dbReference type="InterPro" id="IPR049435">
    <property type="entry name" value="Cas_Cas6_C"/>
</dbReference>
<protein>
    <recommendedName>
        <fullName evidence="4">CRISPR-associated endoribonuclease</fullName>
    </recommendedName>
</protein>
<evidence type="ECO:0000313" key="8">
    <source>
        <dbReference type="EMBL" id="KYD19263.1"/>
    </source>
</evidence>
<dbReference type="Gene3D" id="3.30.70.1900">
    <property type="match status" value="1"/>
</dbReference>
<dbReference type="InterPro" id="IPR010156">
    <property type="entry name" value="CRISPR-assoc_prot_Cas6"/>
</dbReference>
<dbReference type="Pfam" id="PF01881">
    <property type="entry name" value="Cas_Cas6_C"/>
    <property type="match status" value="1"/>
</dbReference>
<feature type="site" description="Transition state stabilizer" evidence="5">
    <location>
        <position position="54"/>
    </location>
</feature>
<feature type="domain" description="CRISPR associated protein Cas6 C-terminal" evidence="7">
    <location>
        <begin position="126"/>
        <end position="245"/>
    </location>
</feature>
<evidence type="ECO:0000256" key="1">
    <source>
        <dbReference type="ARBA" id="ARBA00005937"/>
    </source>
</evidence>
<dbReference type="InterPro" id="IPR045747">
    <property type="entry name" value="CRISPR-assoc_prot_Cas6_N_sf"/>
</dbReference>
<evidence type="ECO:0000256" key="2">
    <source>
        <dbReference type="ARBA" id="ARBA00022884"/>
    </source>
</evidence>
<evidence type="ECO:0000256" key="6">
    <source>
        <dbReference type="PIRSR" id="PIRSR005054-50"/>
    </source>
</evidence>
<evidence type="ECO:0000256" key="4">
    <source>
        <dbReference type="PIRNR" id="PIRNR005054"/>
    </source>
</evidence>
<dbReference type="PATRIC" id="fig|301148.3.peg.3594"/>
<dbReference type="PANTHER" id="PTHR36984">
    <property type="entry name" value="CRISPR-ASSOCIATED ENDORIBONUCLEASE CAS6 1"/>
    <property type="match status" value="1"/>
</dbReference>
<evidence type="ECO:0000256" key="5">
    <source>
        <dbReference type="PIRSR" id="PIRSR005054-1"/>
    </source>
</evidence>
<dbReference type="PANTHER" id="PTHR36984:SF1">
    <property type="entry name" value="CRISPR-ASSOCIATED ENDORIBONUCLEASE CAS6 1"/>
    <property type="match status" value="1"/>
</dbReference>
<keyword evidence="2" id="KW-0694">RNA-binding</keyword>
<sequence length="248" mass="28942">MRLTVHFQPENGELILPLNYGEILQGFLYRSIHDLELADFLHNEGFAKDRRKFKLFTFSRLAGNYRIDAGAKQIRFEGPIRWQISSLLDRLIADLGQSFLFREKFTIHDQPVRMEETSVHSFRPEKRDSYRIRMLSPLTVFSTYEDAAGKKKTHYYSPSDLAFSDMVEKNFSHKYEAYYGRPPEERLRVRPVKVSPRDKVVTVFKGTRITAWNGIYEIVCPPDYLKFLYDAGIGAKNSQGFGMFESVE</sequence>
<dbReference type="GO" id="GO:0051607">
    <property type="term" value="P:defense response to virus"/>
    <property type="evidence" value="ECO:0007669"/>
    <property type="project" value="UniProtKB-KW"/>
</dbReference>
<reference evidence="8 9" key="1">
    <citation type="submission" date="2016-01" db="EMBL/GenBank/DDBJ databases">
        <title>Draft Genome Sequences of Seven Thermophilic Sporeformers Isolated from Foods.</title>
        <authorList>
            <person name="Berendsen E.M."/>
            <person name="Wells-Bennik M.H."/>
            <person name="Krawcyk A.O."/>
            <person name="De Jong A."/>
            <person name="Holsappel S."/>
            <person name="Eijlander R.T."/>
            <person name="Kuipers O.P."/>
        </authorList>
    </citation>
    <scope>NUCLEOTIDE SEQUENCE [LARGE SCALE GENOMIC DNA]</scope>
    <source>
        <strain evidence="8 9">B4135</strain>
    </source>
</reference>
<keyword evidence="3" id="KW-0051">Antiviral defense</keyword>
<dbReference type="CDD" id="cd21140">
    <property type="entry name" value="Cas6_I-like"/>
    <property type="match status" value="1"/>
</dbReference>
<gene>
    <name evidence="8" type="ORF">B4135_2187</name>
</gene>
<proteinExistence type="inferred from homology"/>
<dbReference type="Proteomes" id="UP000075683">
    <property type="component" value="Unassembled WGS sequence"/>
</dbReference>
<comment type="similarity">
    <text evidence="1 4">Belongs to the CRISPR-associated protein Cas6/Cse3/CasE family.</text>
</comment>
<dbReference type="EMBL" id="LQYT01000043">
    <property type="protein sequence ID" value="KYD19263.1"/>
    <property type="molecule type" value="Genomic_DNA"/>
</dbReference>
<dbReference type="OrthoDB" id="9797488at2"/>
<comment type="caution">
    <text evidence="8">The sequence shown here is derived from an EMBL/GenBank/DDBJ whole genome shotgun (WGS) entry which is preliminary data.</text>
</comment>
<evidence type="ECO:0000259" key="7">
    <source>
        <dbReference type="Pfam" id="PF01881"/>
    </source>
</evidence>
<evidence type="ECO:0000256" key="3">
    <source>
        <dbReference type="ARBA" id="ARBA00023118"/>
    </source>
</evidence>
<evidence type="ECO:0000313" key="9">
    <source>
        <dbReference type="Proteomes" id="UP000075683"/>
    </source>
</evidence>
<dbReference type="GO" id="GO:0016788">
    <property type="term" value="F:hydrolase activity, acting on ester bonds"/>
    <property type="evidence" value="ECO:0007669"/>
    <property type="project" value="InterPro"/>
</dbReference>
<comment type="function">
    <text evidence="4">CRISPR (clustered regularly interspaced short palindromic repeat), is an adaptive immune system that provides protection against mobile genetic elements (viruses, transposable elements and conjugative plasmids). CRISPR clusters contain sequences complementary to antecedent mobile elements and target invading nucleic acids. CRISPR clusters are transcribed and processed into CRISPR RNA (crRNA).</text>
</comment>
<feature type="active site" description="Proton acceptor" evidence="6">
    <location>
        <position position="29"/>
    </location>
</feature>
<accession>A0A150M424</accession>
<dbReference type="Gene3D" id="3.30.70.1890">
    <property type="match status" value="1"/>
</dbReference>
<organism evidence="8 9">
    <name type="scientific">Caldibacillus debilis</name>
    <dbReference type="NCBI Taxonomy" id="301148"/>
    <lineage>
        <taxon>Bacteria</taxon>
        <taxon>Bacillati</taxon>
        <taxon>Bacillota</taxon>
        <taxon>Bacilli</taxon>
        <taxon>Bacillales</taxon>
        <taxon>Bacillaceae</taxon>
        <taxon>Caldibacillus</taxon>
    </lineage>
</organism>
<dbReference type="STRING" id="301148.B4135_2187"/>
<feature type="active site" description="Proton donor" evidence="6">
    <location>
        <position position="42"/>
    </location>
</feature>
<dbReference type="GO" id="GO:0003723">
    <property type="term" value="F:RNA binding"/>
    <property type="evidence" value="ECO:0007669"/>
    <property type="project" value="UniProtKB-KW"/>
</dbReference>
<dbReference type="NCBIfam" id="TIGR01877">
    <property type="entry name" value="cas_cas6"/>
    <property type="match status" value="1"/>
</dbReference>
<name>A0A150M424_9BACI</name>